<name>A0A5C4TCU9_9BACL</name>
<evidence type="ECO:0000313" key="3">
    <source>
        <dbReference type="EMBL" id="TNJ66914.1"/>
    </source>
</evidence>
<gene>
    <name evidence="3" type="ORF">FE784_06835</name>
</gene>
<reference evidence="3 4" key="1">
    <citation type="submission" date="2019-05" db="EMBL/GenBank/DDBJ databases">
        <title>We sequenced the genome of Paenibacillus hemerocallicola KCTC 33185 for further insight into its adaptation and study the phylogeny of Paenibacillus.</title>
        <authorList>
            <person name="Narsing Rao M.P."/>
        </authorList>
    </citation>
    <scope>NUCLEOTIDE SEQUENCE [LARGE SCALE GENOMIC DNA]</scope>
    <source>
        <strain evidence="3 4">KCTC 33185</strain>
    </source>
</reference>
<keyword evidence="1" id="KW-0560">Oxidoreductase</keyword>
<dbReference type="PANTHER" id="PTHR43818">
    <property type="entry name" value="BCDNA.GH03377"/>
    <property type="match status" value="1"/>
</dbReference>
<evidence type="ECO:0000259" key="2">
    <source>
        <dbReference type="Pfam" id="PF01408"/>
    </source>
</evidence>
<proteinExistence type="predicted"/>
<comment type="caution">
    <text evidence="3">The sequence shown here is derived from an EMBL/GenBank/DDBJ whole genome shotgun (WGS) entry which is preliminary data.</text>
</comment>
<keyword evidence="4" id="KW-1185">Reference proteome</keyword>
<dbReference type="SUPFAM" id="SSF55347">
    <property type="entry name" value="Glyceraldehyde-3-phosphate dehydrogenase-like, C-terminal domain"/>
    <property type="match status" value="1"/>
</dbReference>
<dbReference type="Proteomes" id="UP000307943">
    <property type="component" value="Unassembled WGS sequence"/>
</dbReference>
<feature type="domain" description="Gfo/Idh/MocA-like oxidoreductase N-terminal" evidence="2">
    <location>
        <begin position="5"/>
        <end position="129"/>
    </location>
</feature>
<dbReference type="AlphaFoldDB" id="A0A5C4TCU9"/>
<protein>
    <submittedName>
        <fullName evidence="3">Gfo/Idh/MocA family oxidoreductase</fullName>
    </submittedName>
</protein>
<accession>A0A5C4TCU9</accession>
<dbReference type="RefSeq" id="WP_139601399.1">
    <property type="nucleotide sequence ID" value="NZ_VDCQ01000007.1"/>
</dbReference>
<dbReference type="InterPro" id="IPR000683">
    <property type="entry name" value="Gfo/Idh/MocA-like_OxRdtase_N"/>
</dbReference>
<dbReference type="GO" id="GO:0000166">
    <property type="term" value="F:nucleotide binding"/>
    <property type="evidence" value="ECO:0007669"/>
    <property type="project" value="InterPro"/>
</dbReference>
<dbReference type="SUPFAM" id="SSF51735">
    <property type="entry name" value="NAD(P)-binding Rossmann-fold domains"/>
    <property type="match status" value="1"/>
</dbReference>
<dbReference type="EMBL" id="VDCQ01000007">
    <property type="protein sequence ID" value="TNJ66914.1"/>
    <property type="molecule type" value="Genomic_DNA"/>
</dbReference>
<evidence type="ECO:0000256" key="1">
    <source>
        <dbReference type="ARBA" id="ARBA00023002"/>
    </source>
</evidence>
<dbReference type="OrthoDB" id="9781966at2"/>
<organism evidence="3 4">
    <name type="scientific">Paenibacillus hemerocallicola</name>
    <dbReference type="NCBI Taxonomy" id="1172614"/>
    <lineage>
        <taxon>Bacteria</taxon>
        <taxon>Bacillati</taxon>
        <taxon>Bacillota</taxon>
        <taxon>Bacilli</taxon>
        <taxon>Bacillales</taxon>
        <taxon>Paenibacillaceae</taxon>
        <taxon>Paenibacillus</taxon>
    </lineage>
</organism>
<dbReference type="InterPro" id="IPR036291">
    <property type="entry name" value="NAD(P)-bd_dom_sf"/>
</dbReference>
<dbReference type="Gene3D" id="3.40.50.720">
    <property type="entry name" value="NAD(P)-binding Rossmann-like Domain"/>
    <property type="match status" value="1"/>
</dbReference>
<dbReference type="Pfam" id="PF01408">
    <property type="entry name" value="GFO_IDH_MocA"/>
    <property type="match status" value="1"/>
</dbReference>
<sequence length="406" mass="44575">MRICRAALIGIGGFGGQHVKTMLELAGEKRLEITAFAELNVGAYRAAHDKLTEAGAVHYTDYVKMLEEHPEIDFVAIATPIAAHKPMCVKVMRMGFHVLVEKPPAVTIQDIDEIIAARQESGRLCQVNFQNTSGQAFRRLLERLSAGAIGQVKHVTGVGMWKRQRAYYDRTRWAGKLVCDDQYVLDGTFNNPLAHLLNNCLLAAGVAEDPGLLPVSVQAELYHVNDIEGDDVSCIRAVMPNGADVHFYAMLCHEANEVPSITIKGTEGEAFWSYTHKLTIRGRDGEESLAFGSTELVRNMYLNLMEAIGGSGEPLYSPIEACRSFVLTSNGAYESAGAVRAIAGSYVTELEDGDSTVRLLPGLSERMKDAAAKRLLYSEYPLPWATPTSPFRMEGYGRFELPVGML</sequence>
<dbReference type="InterPro" id="IPR050463">
    <property type="entry name" value="Gfo/Idh/MocA_oxidrdct_glycsds"/>
</dbReference>
<dbReference type="PANTHER" id="PTHR43818:SF11">
    <property type="entry name" value="BCDNA.GH03377"/>
    <property type="match status" value="1"/>
</dbReference>
<dbReference type="GO" id="GO:0016491">
    <property type="term" value="F:oxidoreductase activity"/>
    <property type="evidence" value="ECO:0007669"/>
    <property type="project" value="UniProtKB-KW"/>
</dbReference>
<evidence type="ECO:0000313" key="4">
    <source>
        <dbReference type="Proteomes" id="UP000307943"/>
    </source>
</evidence>
<dbReference type="Gene3D" id="3.30.360.10">
    <property type="entry name" value="Dihydrodipicolinate Reductase, domain 2"/>
    <property type="match status" value="1"/>
</dbReference>